<dbReference type="AlphaFoldDB" id="A0A1Q8Q8E2"/>
<accession>A0A1Q8Q8E2</accession>
<feature type="coiled-coil region" evidence="1">
    <location>
        <begin position="135"/>
        <end position="162"/>
    </location>
</feature>
<dbReference type="STRING" id="1714264.BTO30_03780"/>
<evidence type="ECO:0000256" key="2">
    <source>
        <dbReference type="SAM" id="Phobius"/>
    </source>
</evidence>
<reference evidence="3 4" key="1">
    <citation type="submission" date="2016-12" db="EMBL/GenBank/DDBJ databases">
        <title>Domibacillus antri genome sequencing.</title>
        <authorList>
            <person name="Verma A."/>
            <person name="Krishnamurthi S."/>
        </authorList>
    </citation>
    <scope>NUCLEOTIDE SEQUENCE [LARGE SCALE GENOMIC DNA]</scope>
    <source>
        <strain evidence="3 4">XD80</strain>
    </source>
</reference>
<organism evidence="3 4">
    <name type="scientific">Domibacillus antri</name>
    <dbReference type="NCBI Taxonomy" id="1714264"/>
    <lineage>
        <taxon>Bacteria</taxon>
        <taxon>Bacillati</taxon>
        <taxon>Bacillota</taxon>
        <taxon>Bacilli</taxon>
        <taxon>Bacillales</taxon>
        <taxon>Bacillaceae</taxon>
        <taxon>Domibacillus</taxon>
    </lineage>
</organism>
<feature type="transmembrane region" description="Helical" evidence="2">
    <location>
        <begin position="30"/>
        <end position="49"/>
    </location>
</feature>
<proteinExistence type="predicted"/>
<keyword evidence="2" id="KW-1133">Transmembrane helix</keyword>
<evidence type="ECO:0000256" key="1">
    <source>
        <dbReference type="SAM" id="Coils"/>
    </source>
</evidence>
<name>A0A1Q8Q8E2_9BACI</name>
<comment type="caution">
    <text evidence="3">The sequence shown here is derived from an EMBL/GenBank/DDBJ whole genome shotgun (WGS) entry which is preliminary data.</text>
</comment>
<evidence type="ECO:0000313" key="4">
    <source>
        <dbReference type="Proteomes" id="UP000185568"/>
    </source>
</evidence>
<evidence type="ECO:0000313" key="3">
    <source>
        <dbReference type="EMBL" id="OLN23555.1"/>
    </source>
</evidence>
<dbReference type="Proteomes" id="UP000185568">
    <property type="component" value="Unassembled WGS sequence"/>
</dbReference>
<dbReference type="OrthoDB" id="1933450at2"/>
<keyword evidence="2" id="KW-0812">Transmembrane</keyword>
<keyword evidence="2" id="KW-0472">Membrane</keyword>
<dbReference type="EMBL" id="MSDU01000007">
    <property type="protein sequence ID" value="OLN23555.1"/>
    <property type="molecule type" value="Genomic_DNA"/>
</dbReference>
<keyword evidence="4" id="KW-1185">Reference proteome</keyword>
<sequence>MLVRVLIAYYVLSLIYVTVIFILRRKGAGLQAMMLIACPFISLFLLYAMSRTPNRHGMLPDWLLRREQYEDVALRPPDTEAEINIIPIDDALVLNDNKIKRKMLIDLLKGEFMKNVDALELALQNEDSETSHYAATAVQQAKSDLLKNMRGLEAQLADNEADYDVLEAYRDTLKQYIRIEFLDENTRKKYMYSYLQTLDKLIHLSPARDARNLEEKIKVALSLNEHKSARETAEQFLALFPDHEEAYFCAMNVHFHMRNEPDFKHVLNQLASSGTRLSPDGLNQLRFWLQGDVHEQQV</sequence>
<dbReference type="RefSeq" id="WP_075397388.1">
    <property type="nucleotide sequence ID" value="NZ_MSDU01000007.1"/>
</dbReference>
<gene>
    <name evidence="3" type="ORF">BTO30_03780</name>
</gene>
<keyword evidence="1" id="KW-0175">Coiled coil</keyword>
<feature type="transmembrane region" description="Helical" evidence="2">
    <location>
        <begin position="6"/>
        <end position="23"/>
    </location>
</feature>
<protein>
    <submittedName>
        <fullName evidence="3">Uncharacterized protein</fullName>
    </submittedName>
</protein>